<dbReference type="AlphaFoldDB" id="A0A0F9CD90"/>
<sequence length="171" mass="19476">MNKQEIERLVEERVDVAADHYLLKKSGTTHFLTYGGRNFSGSSNAELVDRILKGDDNEHYMDDHITGLEHGPAGRNLGHKRFALDSKKFKPISVGWRHQALREQKDAQDIIELMSSARHRLKEIKEDGYESRLKIDGGVPNDRVPSLRAIKDYLETSVELVNLMIIEAPNL</sequence>
<name>A0A0F9CD90_9ZZZZ</name>
<dbReference type="EMBL" id="LAZR01033812">
    <property type="protein sequence ID" value="KKL47044.1"/>
    <property type="molecule type" value="Genomic_DNA"/>
</dbReference>
<organism evidence="1">
    <name type="scientific">marine sediment metagenome</name>
    <dbReference type="NCBI Taxonomy" id="412755"/>
    <lineage>
        <taxon>unclassified sequences</taxon>
        <taxon>metagenomes</taxon>
        <taxon>ecological metagenomes</taxon>
    </lineage>
</organism>
<comment type="caution">
    <text evidence="1">The sequence shown here is derived from an EMBL/GenBank/DDBJ whole genome shotgun (WGS) entry which is preliminary data.</text>
</comment>
<proteinExistence type="predicted"/>
<evidence type="ECO:0000313" key="1">
    <source>
        <dbReference type="EMBL" id="KKL47044.1"/>
    </source>
</evidence>
<gene>
    <name evidence="1" type="ORF">LCGC14_2339490</name>
</gene>
<reference evidence="1" key="1">
    <citation type="journal article" date="2015" name="Nature">
        <title>Complex archaea that bridge the gap between prokaryotes and eukaryotes.</title>
        <authorList>
            <person name="Spang A."/>
            <person name="Saw J.H."/>
            <person name="Jorgensen S.L."/>
            <person name="Zaremba-Niedzwiedzka K."/>
            <person name="Martijn J."/>
            <person name="Lind A.E."/>
            <person name="van Eijk R."/>
            <person name="Schleper C."/>
            <person name="Guy L."/>
            <person name="Ettema T.J."/>
        </authorList>
    </citation>
    <scope>NUCLEOTIDE SEQUENCE</scope>
</reference>
<accession>A0A0F9CD90</accession>
<protein>
    <submittedName>
        <fullName evidence="1">Uncharacterized protein</fullName>
    </submittedName>
</protein>